<proteinExistence type="predicted"/>
<evidence type="ECO:0000313" key="2">
    <source>
        <dbReference type="EMBL" id="EXB66866.1"/>
    </source>
</evidence>
<dbReference type="EMBL" id="KE344557">
    <property type="protein sequence ID" value="EXB66866.1"/>
    <property type="molecule type" value="Genomic_DNA"/>
</dbReference>
<organism evidence="2 3">
    <name type="scientific">Morus notabilis</name>
    <dbReference type="NCBI Taxonomy" id="981085"/>
    <lineage>
        <taxon>Eukaryota</taxon>
        <taxon>Viridiplantae</taxon>
        <taxon>Streptophyta</taxon>
        <taxon>Embryophyta</taxon>
        <taxon>Tracheophyta</taxon>
        <taxon>Spermatophyta</taxon>
        <taxon>Magnoliopsida</taxon>
        <taxon>eudicotyledons</taxon>
        <taxon>Gunneridae</taxon>
        <taxon>Pentapetalae</taxon>
        <taxon>rosids</taxon>
        <taxon>fabids</taxon>
        <taxon>Rosales</taxon>
        <taxon>Moraceae</taxon>
        <taxon>Moreae</taxon>
        <taxon>Morus</taxon>
    </lineage>
</organism>
<reference evidence="3" key="1">
    <citation type="submission" date="2013-01" db="EMBL/GenBank/DDBJ databases">
        <title>Draft Genome Sequence of a Mulberry Tree, Morus notabilis C.K. Schneid.</title>
        <authorList>
            <person name="He N."/>
            <person name="Zhao S."/>
        </authorList>
    </citation>
    <scope>NUCLEOTIDE SEQUENCE</scope>
</reference>
<dbReference type="AlphaFoldDB" id="W9R3M9"/>
<evidence type="ECO:0000256" key="1">
    <source>
        <dbReference type="SAM" id="MobiDB-lite"/>
    </source>
</evidence>
<dbReference type="Proteomes" id="UP000030645">
    <property type="component" value="Unassembled WGS sequence"/>
</dbReference>
<accession>W9R3M9</accession>
<sequence length="125" mass="14003">MGAGPKSPADPEMHGEFNGLLTEQDDAVLELSPEIPINEEEVEEYEQELYRELHSAALTDVTSFPPATSRARPPGRLSPPRRRSLWRELRSPGAMWGPGVGIGGVRWRVGTTFSMMMIRRDLGWE</sequence>
<name>W9R3M9_9ROSA</name>
<gene>
    <name evidence="2" type="ORF">L484_019504</name>
</gene>
<feature type="region of interest" description="Disordered" evidence="1">
    <location>
        <begin position="61"/>
        <end position="83"/>
    </location>
</feature>
<protein>
    <submittedName>
        <fullName evidence="2">Uncharacterized protein</fullName>
    </submittedName>
</protein>
<keyword evidence="3" id="KW-1185">Reference proteome</keyword>
<feature type="region of interest" description="Disordered" evidence="1">
    <location>
        <begin position="1"/>
        <end position="23"/>
    </location>
</feature>
<evidence type="ECO:0000313" key="3">
    <source>
        <dbReference type="Proteomes" id="UP000030645"/>
    </source>
</evidence>